<dbReference type="InterPro" id="IPR004474">
    <property type="entry name" value="LytR_CpsA_psr"/>
</dbReference>
<dbReference type="InterPro" id="IPR003331">
    <property type="entry name" value="UDP_GlcNAc_Epimerase_2_dom"/>
</dbReference>
<keyword evidence="1 5" id="KW-0413">Isomerase</keyword>
<dbReference type="GO" id="GO:0008761">
    <property type="term" value="F:UDP-N-acetylglucosamine 2-epimerase activity"/>
    <property type="evidence" value="ECO:0007669"/>
    <property type="project" value="UniProtKB-EC"/>
</dbReference>
<evidence type="ECO:0000313" key="7">
    <source>
        <dbReference type="EMBL" id="MDK9866980.1"/>
    </source>
</evidence>
<dbReference type="FunFam" id="3.40.50.2000:FF:000043">
    <property type="entry name" value="UDP-N-acetylglucosamine 2-epimerase"/>
    <property type="match status" value="1"/>
</dbReference>
<comment type="similarity">
    <text evidence="2 5">Belongs to the UDP-N-acetylglucosamine 2-epimerase family.</text>
</comment>
<feature type="domain" description="UDP-N-acetylglucosamine 2-epimerase" evidence="6">
    <location>
        <begin position="22"/>
        <end position="360"/>
    </location>
</feature>
<accession>A0AAW7ANY7</accession>
<dbReference type="Gene3D" id="3.40.630.190">
    <property type="entry name" value="LCP protein"/>
    <property type="match status" value="1"/>
</dbReference>
<dbReference type="Pfam" id="PF02350">
    <property type="entry name" value="Epimerase_2"/>
    <property type="match status" value="1"/>
</dbReference>
<evidence type="ECO:0000256" key="4">
    <source>
        <dbReference type="ARBA" id="ARBA00079400"/>
    </source>
</evidence>
<evidence type="ECO:0000256" key="5">
    <source>
        <dbReference type="RuleBase" id="RU003513"/>
    </source>
</evidence>
<evidence type="ECO:0000259" key="6">
    <source>
        <dbReference type="Pfam" id="PF02350"/>
    </source>
</evidence>
<evidence type="ECO:0000313" key="8">
    <source>
        <dbReference type="Proteomes" id="UP001174037"/>
    </source>
</evidence>
<dbReference type="RefSeq" id="WP_285324426.1">
    <property type="nucleotide sequence ID" value="NZ_JARGCK010000018.1"/>
</dbReference>
<dbReference type="NCBIfam" id="TIGR00236">
    <property type="entry name" value="wecB"/>
    <property type="match status" value="1"/>
</dbReference>
<reference evidence="7" key="2">
    <citation type="submission" date="2023-03" db="EMBL/GenBank/DDBJ databases">
        <authorList>
            <person name="Vazquez L."/>
            <person name="Rodriguez J."/>
            <person name="Mayo B."/>
            <person name="Florez A.B."/>
        </authorList>
    </citation>
    <scope>NUCLEOTIDE SEQUENCE</scope>
    <source>
        <strain evidence="7">5A3I</strain>
    </source>
</reference>
<dbReference type="PANTHER" id="PTHR43174:SF2">
    <property type="entry name" value="UDP-N-ACETYLGLUCOSAMINE 2-EPIMERASE"/>
    <property type="match status" value="1"/>
</dbReference>
<name>A0AAW7ANY7_9STAP</name>
<gene>
    <name evidence="7" type="primary">wecB</name>
    <name evidence="7" type="ORF">P1A27_13695</name>
</gene>
<protein>
    <recommendedName>
        <fullName evidence="3">UDP-N-acetylglucosamine 2-epimerase (non-hydrolyzing)</fullName>
        <ecNumber evidence="3">5.1.3.14</ecNumber>
    </recommendedName>
    <alternativeName>
        <fullName evidence="4">UDP-GlcNAc-2-epimerase</fullName>
    </alternativeName>
</protein>
<dbReference type="InterPro" id="IPR029767">
    <property type="entry name" value="WecB-like"/>
</dbReference>
<dbReference type="NCBIfam" id="TIGR00350">
    <property type="entry name" value="lytR_cpsA_psr"/>
    <property type="match status" value="1"/>
</dbReference>
<comment type="caution">
    <text evidence="7">The sequence shown here is derived from an EMBL/GenBank/DDBJ whole genome shotgun (WGS) entry which is preliminary data.</text>
</comment>
<dbReference type="EC" id="5.1.3.14" evidence="3"/>
<dbReference type="PANTHER" id="PTHR43174">
    <property type="entry name" value="UDP-N-ACETYLGLUCOSAMINE 2-EPIMERASE"/>
    <property type="match status" value="1"/>
</dbReference>
<reference evidence="7" key="1">
    <citation type="journal article" date="2023" name="Int. J. Mol. Sci.">
        <title>Antibiotic Resistance/Susceptibility Profiles of Staphylococcus equorum Strains from Cheese, and Genome Analysis for Antibiotic Resistance Genes.</title>
        <authorList>
            <person name="Vazquez L."/>
            <person name="Srednik M.E."/>
            <person name="Rodriguez J."/>
            <person name="Florez A.B."/>
            <person name="Mayo B."/>
        </authorList>
    </citation>
    <scope>NUCLEOTIDE SEQUENCE</scope>
    <source>
        <strain evidence="7">5A3I</strain>
    </source>
</reference>
<dbReference type="SUPFAM" id="SSF53756">
    <property type="entry name" value="UDP-Glycosyltransferase/glycogen phosphorylase"/>
    <property type="match status" value="1"/>
</dbReference>
<evidence type="ECO:0000256" key="1">
    <source>
        <dbReference type="ARBA" id="ARBA00023235"/>
    </source>
</evidence>
<proteinExistence type="inferred from homology"/>
<dbReference type="EMBL" id="JARGCK010000018">
    <property type="protein sequence ID" value="MDK9866980.1"/>
    <property type="molecule type" value="Genomic_DNA"/>
</dbReference>
<organism evidence="7 8">
    <name type="scientific">Staphylococcus equorum</name>
    <dbReference type="NCBI Taxonomy" id="246432"/>
    <lineage>
        <taxon>Bacteria</taxon>
        <taxon>Bacillati</taxon>
        <taxon>Bacillota</taxon>
        <taxon>Bacilli</taxon>
        <taxon>Bacillales</taxon>
        <taxon>Staphylococcaceae</taxon>
        <taxon>Staphylococcus</taxon>
    </lineage>
</organism>
<dbReference type="AlphaFoldDB" id="A0AAW7ANY7"/>
<dbReference type="Gene3D" id="3.40.50.2000">
    <property type="entry name" value="Glycogen Phosphorylase B"/>
    <property type="match status" value="2"/>
</dbReference>
<evidence type="ECO:0000256" key="3">
    <source>
        <dbReference type="ARBA" id="ARBA00038858"/>
    </source>
</evidence>
<dbReference type="CDD" id="cd03786">
    <property type="entry name" value="GTB_UDP-GlcNAc_2-Epimerase"/>
    <property type="match status" value="1"/>
</dbReference>
<dbReference type="Proteomes" id="UP001174037">
    <property type="component" value="Unassembled WGS sequence"/>
</dbReference>
<evidence type="ECO:0000256" key="2">
    <source>
        <dbReference type="ARBA" id="ARBA00038209"/>
    </source>
</evidence>
<sequence length="530" mass="59659">MKKIMTIFGTRPEAIKMAPLVKELQKTKDLKPVVVITAQHREMLDGVLKTFEIIPDYDLDIMEQNQTLSKITSKVITKLDSIIQKEKPDMILVHGDTMTTFAGGLAAFYNQISIGHVEAGLRTWDKYSPFPEEMNRQMVGIMSDLNFAPTNNAAQNLRDENKPESTIVITGNTAIDAMETTIKEDYYSEITTKHKKKRVILLTAHRRENIGEPMHNIFKAVRNIADQYEDVVVVYPMHKNPKVREIAEIYLKNHNRIELIEPLDVIDFHNFANQAYLILTDSGGVQEEAPSLGKPVLVLRDSTERPEGVKAGTLKVIGTSEDAVFEATQQLLEDESQYAKMSEARNPYGGPDMAVKSVEKLMDVPIDHYASINMDSVSTLIDEINGVDVVSNGDFKVRDYVFEKGKKHHMNGDEALAFMRSRKEAGAGGDEGRQARQQLVIEAVANKSLKPSSIPKINTIFDAVEDNVQTNLSLTELNDIRSDYQSAQETVNRHTLNGENTMGDDGLYYFYPGDNEKIIKDYKDNLKLDK</sequence>